<organism evidence="1">
    <name type="scientific">Candidatus Kentrum sp. LFY</name>
    <dbReference type="NCBI Taxonomy" id="2126342"/>
    <lineage>
        <taxon>Bacteria</taxon>
        <taxon>Pseudomonadati</taxon>
        <taxon>Pseudomonadota</taxon>
        <taxon>Gammaproteobacteria</taxon>
        <taxon>Candidatus Kentrum</taxon>
    </lineage>
</organism>
<gene>
    <name evidence="1" type="ORF">BECKLFY1418C_GA0070996_106918</name>
</gene>
<dbReference type="AlphaFoldDB" id="A0A450WT41"/>
<accession>A0A450WT41</accession>
<reference evidence="1" key="1">
    <citation type="submission" date="2019-02" db="EMBL/GenBank/DDBJ databases">
        <authorList>
            <person name="Gruber-Vodicka R. H."/>
            <person name="Seah K. B. B."/>
        </authorList>
    </citation>
    <scope>NUCLEOTIDE SEQUENCE</scope>
    <source>
        <strain evidence="1">BECK_BY7</strain>
    </source>
</reference>
<protein>
    <submittedName>
        <fullName evidence="1">Uncharacterized protein</fullName>
    </submittedName>
</protein>
<proteinExistence type="predicted"/>
<name>A0A450WT41_9GAMM</name>
<evidence type="ECO:0000313" key="1">
    <source>
        <dbReference type="EMBL" id="VFK20223.1"/>
    </source>
</evidence>
<dbReference type="EMBL" id="CAADFN010000069">
    <property type="protein sequence ID" value="VFK20223.1"/>
    <property type="molecule type" value="Genomic_DNA"/>
</dbReference>
<sequence length="54" mass="5910">MNMLAIHAKIYMGVSIGVCAGSPRISVFPICEHMDKFSKSIGVHINIHIWAGDI</sequence>